<protein>
    <recommendedName>
        <fullName evidence="2">Helicase superfamily 3 single-stranded DNA/RNA virus domain-containing protein</fullName>
    </recommendedName>
</protein>
<feature type="domain" description="Helicase superfamily 3 single-stranded DNA/RNA virus" evidence="2">
    <location>
        <begin position="316"/>
        <end position="400"/>
    </location>
</feature>
<feature type="region of interest" description="Disordered" evidence="1">
    <location>
        <begin position="647"/>
        <end position="692"/>
    </location>
</feature>
<dbReference type="GO" id="GO:0003724">
    <property type="term" value="F:RNA helicase activity"/>
    <property type="evidence" value="ECO:0007669"/>
    <property type="project" value="InterPro"/>
</dbReference>
<dbReference type="InterPro" id="IPR000605">
    <property type="entry name" value="Helicase_SF3_ssDNA/RNA_vir"/>
</dbReference>
<sequence length="692" mass="81691">MTKSFEFRQILATTYHCKRCKEDFKCTKKISPKQRKEPSRCDLCGNQHIRCEDNKCENCCKKFNKCNNPDNLGCCDHCTELGLECEYTFPRTKEEFKKYSSKLDYVLHQFESIEGVVYNQAHLIFKTNIKMTMKSVKKLFEDEEIYFPSKEEAKDDSSSNNEYAKKKYNRCKLHHNPYDNDPKKRTFCKCNLSDLHDRNVCKSCNNECCSNRTLARLRGPPEIVGPFEFGEWRYLKGSNENQECEEINQMKLEDMKRTEKIITENIPLKKIVENPGELLPRNFIRNLKDIEYLEKKQLEHMNKIIPEKKFYPKNFFFYGDSGPGKSTLMNKLASALAKCRPICTKTRDSQYIDYENQVCIKKDELTDDSFNFEELMSCCEKDQINMKRKNKQSIGIVSKFNLFTAQNSFDYIFNFENCKFNVKSKVKNKNECKSKEKRDAIFRRFTRTQAYTHGYIIKLEGRYVDGRVKFTIESDKFNLPGDLNDFINGNFNIKFVEGITLEEAKNYVYDDEFDDLYEKEDEVYLKIKVDMSYILGGVICADYRDDNVFWVYNKYWKDDLPSSFIYPDNLTKIDKKYKKLRETITRNMNKNSQENSFNENAQGENSFNENVLEDNNSLNEDVSEWIFNENALEDNFSLNENVSEGSFMEENNINNGNEKHIQNKKRSLEENKELEVNEESGLDKHANKKNKP</sequence>
<dbReference type="OrthoDB" id="2418385at2759"/>
<evidence type="ECO:0000259" key="2">
    <source>
        <dbReference type="Pfam" id="PF00910"/>
    </source>
</evidence>
<feature type="compositionally biased region" description="Polar residues" evidence="1">
    <location>
        <begin position="647"/>
        <end position="656"/>
    </location>
</feature>
<dbReference type="EMBL" id="QKWP01000313">
    <property type="protein sequence ID" value="RIB22347.1"/>
    <property type="molecule type" value="Genomic_DNA"/>
</dbReference>
<reference evidence="3 4" key="1">
    <citation type="submission" date="2018-06" db="EMBL/GenBank/DDBJ databases">
        <title>Comparative genomics reveals the genomic features of Rhizophagus irregularis, R. cerebriforme, R. diaphanum and Gigaspora rosea, and their symbiotic lifestyle signature.</title>
        <authorList>
            <person name="Morin E."/>
            <person name="San Clemente H."/>
            <person name="Chen E.C.H."/>
            <person name="De La Providencia I."/>
            <person name="Hainaut M."/>
            <person name="Kuo A."/>
            <person name="Kohler A."/>
            <person name="Murat C."/>
            <person name="Tang N."/>
            <person name="Roy S."/>
            <person name="Loubradou J."/>
            <person name="Henrissat B."/>
            <person name="Grigoriev I.V."/>
            <person name="Corradi N."/>
            <person name="Roux C."/>
            <person name="Martin F.M."/>
        </authorList>
    </citation>
    <scope>NUCLEOTIDE SEQUENCE [LARGE SCALE GENOMIC DNA]</scope>
    <source>
        <strain evidence="3 4">DAOM 194757</strain>
    </source>
</reference>
<dbReference type="SUPFAM" id="SSF52540">
    <property type="entry name" value="P-loop containing nucleoside triphosphate hydrolases"/>
    <property type="match status" value="1"/>
</dbReference>
<dbReference type="Pfam" id="PF00910">
    <property type="entry name" value="RNA_helicase"/>
    <property type="match status" value="1"/>
</dbReference>
<keyword evidence="4" id="KW-1185">Reference proteome</keyword>
<dbReference type="Proteomes" id="UP000266673">
    <property type="component" value="Unassembled WGS sequence"/>
</dbReference>
<comment type="caution">
    <text evidence="3">The sequence shown here is derived from an EMBL/GenBank/DDBJ whole genome shotgun (WGS) entry which is preliminary data.</text>
</comment>
<organism evidence="3 4">
    <name type="scientific">Gigaspora rosea</name>
    <dbReference type="NCBI Taxonomy" id="44941"/>
    <lineage>
        <taxon>Eukaryota</taxon>
        <taxon>Fungi</taxon>
        <taxon>Fungi incertae sedis</taxon>
        <taxon>Mucoromycota</taxon>
        <taxon>Glomeromycotina</taxon>
        <taxon>Glomeromycetes</taxon>
        <taxon>Diversisporales</taxon>
        <taxon>Gigasporaceae</taxon>
        <taxon>Gigaspora</taxon>
    </lineage>
</organism>
<dbReference type="GO" id="GO:0003723">
    <property type="term" value="F:RNA binding"/>
    <property type="evidence" value="ECO:0007669"/>
    <property type="project" value="InterPro"/>
</dbReference>
<evidence type="ECO:0000256" key="1">
    <source>
        <dbReference type="SAM" id="MobiDB-lite"/>
    </source>
</evidence>
<gene>
    <name evidence="3" type="ORF">C2G38_1003073</name>
</gene>
<evidence type="ECO:0000313" key="4">
    <source>
        <dbReference type="Proteomes" id="UP000266673"/>
    </source>
</evidence>
<dbReference type="InterPro" id="IPR027417">
    <property type="entry name" value="P-loop_NTPase"/>
</dbReference>
<name>A0A397VLZ3_9GLOM</name>
<feature type="compositionally biased region" description="Basic and acidic residues" evidence="1">
    <location>
        <begin position="657"/>
        <end position="685"/>
    </location>
</feature>
<proteinExistence type="predicted"/>
<evidence type="ECO:0000313" key="3">
    <source>
        <dbReference type="EMBL" id="RIB22347.1"/>
    </source>
</evidence>
<dbReference type="AlphaFoldDB" id="A0A397VLZ3"/>
<accession>A0A397VLZ3</accession>